<dbReference type="PANTHER" id="PTHR41248:SF1">
    <property type="entry name" value="NORD PROTEIN"/>
    <property type="match status" value="1"/>
</dbReference>
<reference evidence="4" key="1">
    <citation type="journal article" date="2019" name="Int. J. Syst. Evol. Microbiol.">
        <title>The Global Catalogue of Microorganisms (GCM) 10K type strain sequencing project: providing services to taxonomists for standard genome sequencing and annotation.</title>
        <authorList>
            <consortium name="The Broad Institute Genomics Platform"/>
            <consortium name="The Broad Institute Genome Sequencing Center for Infectious Disease"/>
            <person name="Wu L."/>
            <person name="Ma J."/>
        </authorList>
    </citation>
    <scope>NUCLEOTIDE SEQUENCE [LARGE SCALE GENOMIC DNA]</scope>
    <source>
        <strain evidence="4">JCM 19134</strain>
    </source>
</reference>
<sequence>MASAFGQQFGVRVRIGGDTAWTNGDTIQIPVIDDPSLRDVVLGYLAHEAAHVRLTNFRAFGETEGVLRHLVNILEDVRIERGLYDHDYPGTKRTLGAVWDYSSSKGTPEDRVVEGNLAALFCNYMLSRVRQAQFNSPIAQPALDLLQAAVEKELPAGFFVRLDVLFDKHFDSMSSTRDAVVFAKALIEALKQAEEEQRQANQKEESQADSDAQQDGQDSSSDGSQSSDGADDQQSGDSEGQSGQSGESDDAEQDQSGDSGSNRDSNGSESDSSEESGEQDGSGQSSGDTQQPSDDSSERNGDGAGDGFKSVVEQILSETDLPEDMMASIAKDLSSQAEQESQETGSNKRYVDLNSQVGREITTESHRCDLGEESLRDGVLNSAKLRSQIVGLLQAQSRARHSHREYGSRFDSKRIARAMTGERRIWKHKEQKSMVDTSVHVLLDTSGSMGEDQVIANSATVSLALAISAIPKADVAVSIFPGVTAGVSPLIKRKAPVRPNLARFAVSSGGGTPMADAMFYAARELANVSKRNRKVLIVITDGAPNCGASVEYVNQLIASEVDVYAIGINSDAVRHYFENSQVISNVGQLQAALFGLAKQFLNVA</sequence>
<evidence type="ECO:0000313" key="3">
    <source>
        <dbReference type="EMBL" id="GAA4946480.1"/>
    </source>
</evidence>
<dbReference type="Gene3D" id="3.40.50.410">
    <property type="entry name" value="von Willebrand factor, type A domain"/>
    <property type="match status" value="1"/>
</dbReference>
<keyword evidence="4" id="KW-1185">Reference proteome</keyword>
<feature type="region of interest" description="Disordered" evidence="1">
    <location>
        <begin position="194"/>
        <end position="307"/>
    </location>
</feature>
<dbReference type="InterPro" id="IPR051928">
    <property type="entry name" value="NorD/CobT"/>
</dbReference>
<dbReference type="RefSeq" id="WP_345423165.1">
    <property type="nucleotide sequence ID" value="NZ_AP031496.1"/>
</dbReference>
<feature type="compositionally biased region" description="Low complexity" evidence="1">
    <location>
        <begin position="209"/>
        <end position="246"/>
    </location>
</feature>
<name>A0AAV3U414_9ALTE</name>
<evidence type="ECO:0000256" key="1">
    <source>
        <dbReference type="SAM" id="MobiDB-lite"/>
    </source>
</evidence>
<evidence type="ECO:0000259" key="2">
    <source>
        <dbReference type="PROSITE" id="PS50234"/>
    </source>
</evidence>
<accession>A0AAV3U414</accession>
<dbReference type="AlphaFoldDB" id="A0AAV3U414"/>
<feature type="domain" description="VWFA" evidence="2">
    <location>
        <begin position="438"/>
        <end position="571"/>
    </location>
</feature>
<dbReference type="SMART" id="SM00327">
    <property type="entry name" value="VWA"/>
    <property type="match status" value="1"/>
</dbReference>
<evidence type="ECO:0000313" key="4">
    <source>
        <dbReference type="Proteomes" id="UP001409585"/>
    </source>
</evidence>
<dbReference type="InterPro" id="IPR036465">
    <property type="entry name" value="vWFA_dom_sf"/>
</dbReference>
<dbReference type="CDD" id="cd00198">
    <property type="entry name" value="vWFA"/>
    <property type="match status" value="1"/>
</dbReference>
<proteinExistence type="predicted"/>
<dbReference type="InterPro" id="IPR002035">
    <property type="entry name" value="VWF_A"/>
</dbReference>
<organism evidence="3 4">
    <name type="scientific">Halioxenophilus aromaticivorans</name>
    <dbReference type="NCBI Taxonomy" id="1306992"/>
    <lineage>
        <taxon>Bacteria</taxon>
        <taxon>Pseudomonadati</taxon>
        <taxon>Pseudomonadota</taxon>
        <taxon>Gammaproteobacteria</taxon>
        <taxon>Alteromonadales</taxon>
        <taxon>Alteromonadaceae</taxon>
        <taxon>Halioxenophilus</taxon>
    </lineage>
</organism>
<dbReference type="PANTHER" id="PTHR41248">
    <property type="entry name" value="NORD PROTEIN"/>
    <property type="match status" value="1"/>
</dbReference>
<feature type="compositionally biased region" description="Low complexity" evidence="1">
    <location>
        <begin position="279"/>
        <end position="294"/>
    </location>
</feature>
<dbReference type="Pfam" id="PF00092">
    <property type="entry name" value="VWA"/>
    <property type="match status" value="1"/>
</dbReference>
<feature type="compositionally biased region" description="Low complexity" evidence="1">
    <location>
        <begin position="256"/>
        <end position="270"/>
    </location>
</feature>
<gene>
    <name evidence="3" type="ORF">GCM10025791_27350</name>
</gene>
<dbReference type="Proteomes" id="UP001409585">
    <property type="component" value="Unassembled WGS sequence"/>
</dbReference>
<dbReference type="PROSITE" id="PS50234">
    <property type="entry name" value="VWFA"/>
    <property type="match status" value="1"/>
</dbReference>
<protein>
    <recommendedName>
        <fullName evidence="2">VWFA domain-containing protein</fullName>
    </recommendedName>
</protein>
<dbReference type="SUPFAM" id="SSF53300">
    <property type="entry name" value="vWA-like"/>
    <property type="match status" value="1"/>
</dbReference>
<feature type="compositionally biased region" description="Basic and acidic residues" evidence="1">
    <location>
        <begin position="194"/>
        <end position="206"/>
    </location>
</feature>
<dbReference type="EMBL" id="BAABLX010000025">
    <property type="protein sequence ID" value="GAA4946480.1"/>
    <property type="molecule type" value="Genomic_DNA"/>
</dbReference>
<comment type="caution">
    <text evidence="3">The sequence shown here is derived from an EMBL/GenBank/DDBJ whole genome shotgun (WGS) entry which is preliminary data.</text>
</comment>